<accession>A0A0G0H132</accession>
<reference evidence="1 2" key="1">
    <citation type="journal article" date="2015" name="Nature">
        <title>rRNA introns, odd ribosomes, and small enigmatic genomes across a large radiation of phyla.</title>
        <authorList>
            <person name="Brown C.T."/>
            <person name="Hug L.A."/>
            <person name="Thomas B.C."/>
            <person name="Sharon I."/>
            <person name="Castelle C.J."/>
            <person name="Singh A."/>
            <person name="Wilkins M.J."/>
            <person name="Williams K.H."/>
            <person name="Banfield J.F."/>
        </authorList>
    </citation>
    <scope>NUCLEOTIDE SEQUENCE [LARGE SCALE GENOMIC DNA]</scope>
</reference>
<dbReference type="AlphaFoldDB" id="A0A0G0H132"/>
<proteinExistence type="predicted"/>
<gene>
    <name evidence="1" type="ORF">US53_C0031G0010</name>
</gene>
<dbReference type="STRING" id="1618545.US53_C0031G0010"/>
<evidence type="ECO:0000313" key="1">
    <source>
        <dbReference type="EMBL" id="KKQ36963.1"/>
    </source>
</evidence>
<organism evidence="1 2">
    <name type="scientific">Candidatus Woesebacteria bacterium GW2011_GWA1_37_7</name>
    <dbReference type="NCBI Taxonomy" id="1618545"/>
    <lineage>
        <taxon>Bacteria</taxon>
        <taxon>Candidatus Woeseibacteriota</taxon>
    </lineage>
</organism>
<comment type="caution">
    <text evidence="1">The sequence shown here is derived from an EMBL/GenBank/DDBJ whole genome shotgun (WGS) entry which is preliminary data.</text>
</comment>
<name>A0A0G0H132_9BACT</name>
<evidence type="ECO:0000313" key="2">
    <source>
        <dbReference type="Proteomes" id="UP000034591"/>
    </source>
</evidence>
<evidence type="ECO:0008006" key="3">
    <source>
        <dbReference type="Google" id="ProtNLM"/>
    </source>
</evidence>
<dbReference type="Gene3D" id="1.10.1220.10">
    <property type="entry name" value="Met repressor-like"/>
    <property type="match status" value="1"/>
</dbReference>
<dbReference type="GO" id="GO:0006355">
    <property type="term" value="P:regulation of DNA-templated transcription"/>
    <property type="evidence" value="ECO:0007669"/>
    <property type="project" value="InterPro"/>
</dbReference>
<protein>
    <recommendedName>
        <fullName evidence="3">Ribbon-helix-helix protein CopG domain-containing protein</fullName>
    </recommendedName>
</protein>
<sequence>MLTKRTNILFDDDLWNLLTNVARKEKTSVGEVVRKAVKNTYSEDEVSKRRTEACKRILAIRPKPYPGKIDYKELINYGRKY</sequence>
<dbReference type="Proteomes" id="UP000034591">
    <property type="component" value="Unassembled WGS sequence"/>
</dbReference>
<dbReference type="EMBL" id="LBTI01000031">
    <property type="protein sequence ID" value="KKQ36963.1"/>
    <property type="molecule type" value="Genomic_DNA"/>
</dbReference>
<dbReference type="InterPro" id="IPR013321">
    <property type="entry name" value="Arc_rbn_hlx_hlx"/>
</dbReference>